<keyword evidence="5 7" id="KW-0732">Signal</keyword>
<evidence type="ECO:0000256" key="1">
    <source>
        <dbReference type="ARBA" id="ARBA00004613"/>
    </source>
</evidence>
<evidence type="ECO:0000256" key="3">
    <source>
        <dbReference type="ARBA" id="ARBA00022514"/>
    </source>
</evidence>
<keyword evidence="6" id="KW-0051">Antiviral defense</keyword>
<evidence type="ECO:0000256" key="7">
    <source>
        <dbReference type="SAM" id="SignalP"/>
    </source>
</evidence>
<sequence length="185" mass="20981">MSRTLLVSALLLVLVEAFAEGAPVKNCQLSQYKLIYPPYHQVFKDFRNKYEEMLQDPATDCSAGIFRRKLDKLSECQNLLVLEKKVDLTIRVIQNLTEPELVRNASRPLQILASIREDLRSCIQLKGPDGDAAARHPILAKWLREPHAGKSEGSARCLEGGVIFNLFRLLKELQNVAHKFNESCH</sequence>
<dbReference type="PANTHER" id="PTHR31943">
    <property type="entry name" value="INTERLEUKIN-28 AND 29"/>
    <property type="match status" value="1"/>
</dbReference>
<evidence type="ECO:0000256" key="2">
    <source>
        <dbReference type="ARBA" id="ARBA00008717"/>
    </source>
</evidence>
<dbReference type="GO" id="GO:0005125">
    <property type="term" value="F:cytokine activity"/>
    <property type="evidence" value="ECO:0007669"/>
    <property type="project" value="UniProtKB-KW"/>
</dbReference>
<feature type="signal peptide" evidence="7">
    <location>
        <begin position="1"/>
        <end position="21"/>
    </location>
</feature>
<protein>
    <submittedName>
        <fullName evidence="8">Uncharacterized protein</fullName>
    </submittedName>
</protein>
<reference evidence="8" key="1">
    <citation type="submission" date="2021-09" db="EMBL/GenBank/DDBJ databases">
        <title>The genome of Mauremys mutica provides insights into the evolution of semi-aquatic lifestyle.</title>
        <authorList>
            <person name="Gong S."/>
            <person name="Gao Y."/>
        </authorList>
    </citation>
    <scope>NUCLEOTIDE SEQUENCE</scope>
    <source>
        <strain evidence="8">MM-2020</strain>
        <tissue evidence="8">Muscle</tissue>
    </source>
</reference>
<evidence type="ECO:0000256" key="5">
    <source>
        <dbReference type="ARBA" id="ARBA00022729"/>
    </source>
</evidence>
<comment type="caution">
    <text evidence="8">The sequence shown here is derived from an EMBL/GenBank/DDBJ whole genome shotgun (WGS) entry which is preliminary data.</text>
</comment>
<dbReference type="GO" id="GO:0005615">
    <property type="term" value="C:extracellular space"/>
    <property type="evidence" value="ECO:0007669"/>
    <property type="project" value="UniProtKB-KW"/>
</dbReference>
<organism evidence="8 9">
    <name type="scientific">Mauremys mutica</name>
    <name type="common">yellowpond turtle</name>
    <dbReference type="NCBI Taxonomy" id="74926"/>
    <lineage>
        <taxon>Eukaryota</taxon>
        <taxon>Metazoa</taxon>
        <taxon>Chordata</taxon>
        <taxon>Craniata</taxon>
        <taxon>Vertebrata</taxon>
        <taxon>Euteleostomi</taxon>
        <taxon>Archelosauria</taxon>
        <taxon>Testudinata</taxon>
        <taxon>Testudines</taxon>
        <taxon>Cryptodira</taxon>
        <taxon>Durocryptodira</taxon>
        <taxon>Testudinoidea</taxon>
        <taxon>Geoemydidae</taxon>
        <taxon>Geoemydinae</taxon>
        <taxon>Mauremys</taxon>
    </lineage>
</organism>
<dbReference type="EMBL" id="JAHDVG010000469">
    <property type="protein sequence ID" value="KAH1180998.1"/>
    <property type="molecule type" value="Genomic_DNA"/>
</dbReference>
<feature type="chain" id="PRO_5038549297" evidence="7">
    <location>
        <begin position="22"/>
        <end position="185"/>
    </location>
</feature>
<keyword evidence="9" id="KW-1185">Reference proteome</keyword>
<evidence type="ECO:0000313" key="9">
    <source>
        <dbReference type="Proteomes" id="UP000827986"/>
    </source>
</evidence>
<dbReference type="InterPro" id="IPR038326">
    <property type="entry name" value="IFN-lambda_sf"/>
</dbReference>
<dbReference type="PANTHER" id="PTHR31943:SF17">
    <property type="entry name" value="INTERFERON LAMBDA-4"/>
    <property type="match status" value="1"/>
</dbReference>
<dbReference type="InterPro" id="IPR029177">
    <property type="entry name" value="INF_lambda"/>
</dbReference>
<dbReference type="GO" id="GO:0007259">
    <property type="term" value="P:cell surface receptor signaling pathway via JAK-STAT"/>
    <property type="evidence" value="ECO:0007669"/>
    <property type="project" value="InterPro"/>
</dbReference>
<keyword evidence="3" id="KW-0202">Cytokine</keyword>
<proteinExistence type="inferred from homology"/>
<comment type="similarity">
    <text evidence="2">Belongs to the lambda interferon family.</text>
</comment>
<dbReference type="Pfam" id="PF15177">
    <property type="entry name" value="IL28A"/>
    <property type="match status" value="1"/>
</dbReference>
<dbReference type="Proteomes" id="UP000827986">
    <property type="component" value="Unassembled WGS sequence"/>
</dbReference>
<comment type="subcellular location">
    <subcellularLocation>
        <location evidence="1">Secreted</location>
    </subcellularLocation>
</comment>
<name>A0A9D3XKJ8_9SAUR</name>
<accession>A0A9D3XKJ8</accession>
<dbReference type="GO" id="GO:0051607">
    <property type="term" value="P:defense response to virus"/>
    <property type="evidence" value="ECO:0007669"/>
    <property type="project" value="UniProtKB-KW"/>
</dbReference>
<dbReference type="GO" id="GO:0050778">
    <property type="term" value="P:positive regulation of immune response"/>
    <property type="evidence" value="ECO:0007669"/>
    <property type="project" value="InterPro"/>
</dbReference>
<evidence type="ECO:0000256" key="6">
    <source>
        <dbReference type="ARBA" id="ARBA00023118"/>
    </source>
</evidence>
<dbReference type="AlphaFoldDB" id="A0A9D3XKJ8"/>
<evidence type="ECO:0000256" key="4">
    <source>
        <dbReference type="ARBA" id="ARBA00022525"/>
    </source>
</evidence>
<gene>
    <name evidence="8" type="ORF">KIL84_001932</name>
</gene>
<dbReference type="GO" id="GO:0045087">
    <property type="term" value="P:innate immune response"/>
    <property type="evidence" value="ECO:0007669"/>
    <property type="project" value="TreeGrafter"/>
</dbReference>
<dbReference type="Gene3D" id="1.20.1250.60">
    <property type="entry name" value="Interferon lambda"/>
    <property type="match status" value="1"/>
</dbReference>
<keyword evidence="4" id="KW-0964">Secreted</keyword>
<evidence type="ECO:0000313" key="8">
    <source>
        <dbReference type="EMBL" id="KAH1180998.1"/>
    </source>
</evidence>